<evidence type="ECO:0000313" key="1">
    <source>
        <dbReference type="EMBL" id="GEU35431.1"/>
    </source>
</evidence>
<reference evidence="1" key="1">
    <citation type="journal article" date="2019" name="Sci. Rep.">
        <title>Draft genome of Tanacetum cinerariifolium, the natural source of mosquito coil.</title>
        <authorList>
            <person name="Yamashiro T."/>
            <person name="Shiraishi A."/>
            <person name="Satake H."/>
            <person name="Nakayama K."/>
        </authorList>
    </citation>
    <scope>NUCLEOTIDE SEQUENCE</scope>
</reference>
<name>A0A6L2JEK1_TANCI</name>
<accession>A0A6L2JEK1</accession>
<dbReference type="AlphaFoldDB" id="A0A6L2JEK1"/>
<protein>
    <submittedName>
        <fullName evidence="1">Transposase, MuDR, MULE transposase domain protein</fullName>
    </submittedName>
</protein>
<dbReference type="EMBL" id="BKCJ010000690">
    <property type="protein sequence ID" value="GEU35431.1"/>
    <property type="molecule type" value="Genomic_DNA"/>
</dbReference>
<proteinExistence type="predicted"/>
<gene>
    <name evidence="1" type="ORF">Tci_007409</name>
</gene>
<organism evidence="1">
    <name type="scientific">Tanacetum cinerariifolium</name>
    <name type="common">Dalmatian daisy</name>
    <name type="synonym">Chrysanthemum cinerariifolium</name>
    <dbReference type="NCBI Taxonomy" id="118510"/>
    <lineage>
        <taxon>Eukaryota</taxon>
        <taxon>Viridiplantae</taxon>
        <taxon>Streptophyta</taxon>
        <taxon>Embryophyta</taxon>
        <taxon>Tracheophyta</taxon>
        <taxon>Spermatophyta</taxon>
        <taxon>Magnoliopsida</taxon>
        <taxon>eudicotyledons</taxon>
        <taxon>Gunneridae</taxon>
        <taxon>Pentapetalae</taxon>
        <taxon>asterids</taxon>
        <taxon>campanulids</taxon>
        <taxon>Asterales</taxon>
        <taxon>Asteraceae</taxon>
        <taxon>Asteroideae</taxon>
        <taxon>Anthemideae</taxon>
        <taxon>Anthemidinae</taxon>
        <taxon>Tanacetum</taxon>
    </lineage>
</organism>
<comment type="caution">
    <text evidence="1">The sequence shown here is derived from an EMBL/GenBank/DDBJ whole genome shotgun (WGS) entry which is preliminary data.</text>
</comment>
<sequence>MDKMFQLANLHETLDLYIGQIPQVFLVDYYFKKLCCVDYDGEVTLMYRSHEKAKKDVSTMSLEDLIAWEPEETQSPSYLRSPHV</sequence>